<dbReference type="GO" id="GO:0003824">
    <property type="term" value="F:catalytic activity"/>
    <property type="evidence" value="ECO:0007669"/>
    <property type="project" value="InterPro"/>
</dbReference>
<dbReference type="Gene3D" id="3.40.50.620">
    <property type="entry name" value="HUPs"/>
    <property type="match status" value="1"/>
</dbReference>
<dbReference type="AlphaFoldDB" id="X1U7H0"/>
<dbReference type="InterPro" id="IPR050128">
    <property type="entry name" value="Sulfate_adenylyltrnsfr_sub2"/>
</dbReference>
<dbReference type="Pfam" id="PF01507">
    <property type="entry name" value="PAPS_reduct"/>
    <property type="match status" value="1"/>
</dbReference>
<protein>
    <recommendedName>
        <fullName evidence="1">Phosphoadenosine phosphosulphate reductase domain-containing protein</fullName>
    </recommendedName>
</protein>
<evidence type="ECO:0000313" key="2">
    <source>
        <dbReference type="EMBL" id="GAI88274.1"/>
    </source>
</evidence>
<accession>X1U7H0</accession>
<dbReference type="EMBL" id="BARW01022652">
    <property type="protein sequence ID" value="GAI88274.1"/>
    <property type="molecule type" value="Genomic_DNA"/>
</dbReference>
<feature type="domain" description="Phosphoadenosine phosphosulphate reductase" evidence="1">
    <location>
        <begin position="6"/>
        <end position="137"/>
    </location>
</feature>
<feature type="non-terminal residue" evidence="2">
    <location>
        <position position="142"/>
    </location>
</feature>
<sequence>MDKRKVIVNFSGGKDSTVAILEALKKYPKDEIVLCYQDTGAEFLETLPHVKMMAGLFELPLVILRRHEDFWELTQRLNHFPTPRMRNCTLYLKVRELNKWIRANRESLSNEIIIVSGIRGEESLHRSKLPEWGINETTLKDG</sequence>
<dbReference type="PANTHER" id="PTHR43196">
    <property type="entry name" value="SULFATE ADENYLYLTRANSFERASE SUBUNIT 2"/>
    <property type="match status" value="1"/>
</dbReference>
<dbReference type="PANTHER" id="PTHR43196:SF2">
    <property type="entry name" value="PHOSPHOADENOSINE PHOSPHOSULFATE REDUCTASE"/>
    <property type="match status" value="1"/>
</dbReference>
<gene>
    <name evidence="2" type="ORF">S12H4_37742</name>
</gene>
<comment type="caution">
    <text evidence="2">The sequence shown here is derived from an EMBL/GenBank/DDBJ whole genome shotgun (WGS) entry which is preliminary data.</text>
</comment>
<name>X1U7H0_9ZZZZ</name>
<dbReference type="InterPro" id="IPR014729">
    <property type="entry name" value="Rossmann-like_a/b/a_fold"/>
</dbReference>
<dbReference type="InterPro" id="IPR002500">
    <property type="entry name" value="PAPS_reduct_dom"/>
</dbReference>
<organism evidence="2">
    <name type="scientific">marine sediment metagenome</name>
    <dbReference type="NCBI Taxonomy" id="412755"/>
    <lineage>
        <taxon>unclassified sequences</taxon>
        <taxon>metagenomes</taxon>
        <taxon>ecological metagenomes</taxon>
    </lineage>
</organism>
<evidence type="ECO:0000259" key="1">
    <source>
        <dbReference type="Pfam" id="PF01507"/>
    </source>
</evidence>
<reference evidence="2" key="1">
    <citation type="journal article" date="2014" name="Front. Microbiol.">
        <title>High frequency of phylogenetically diverse reductive dehalogenase-homologous genes in deep subseafloor sedimentary metagenomes.</title>
        <authorList>
            <person name="Kawai M."/>
            <person name="Futagami T."/>
            <person name="Toyoda A."/>
            <person name="Takaki Y."/>
            <person name="Nishi S."/>
            <person name="Hori S."/>
            <person name="Arai W."/>
            <person name="Tsubouchi T."/>
            <person name="Morono Y."/>
            <person name="Uchiyama I."/>
            <person name="Ito T."/>
            <person name="Fujiyama A."/>
            <person name="Inagaki F."/>
            <person name="Takami H."/>
        </authorList>
    </citation>
    <scope>NUCLEOTIDE SEQUENCE</scope>
    <source>
        <strain evidence="2">Expedition CK06-06</strain>
    </source>
</reference>
<proteinExistence type="predicted"/>
<dbReference type="SUPFAM" id="SSF52402">
    <property type="entry name" value="Adenine nucleotide alpha hydrolases-like"/>
    <property type="match status" value="1"/>
</dbReference>